<evidence type="ECO:0000313" key="1">
    <source>
        <dbReference type="EMBL" id="EAX46642.1"/>
    </source>
</evidence>
<keyword evidence="2" id="KW-1185">Reference proteome</keyword>
<organism evidence="1 2">
    <name type="scientific">Thermosinus carboxydivorans Nor1</name>
    <dbReference type="NCBI Taxonomy" id="401526"/>
    <lineage>
        <taxon>Bacteria</taxon>
        <taxon>Bacillati</taxon>
        <taxon>Bacillota</taxon>
        <taxon>Negativicutes</taxon>
        <taxon>Selenomonadales</taxon>
        <taxon>Sporomusaceae</taxon>
        <taxon>Thermosinus</taxon>
    </lineage>
</organism>
<dbReference type="RefSeq" id="WP_007290382.1">
    <property type="nucleotide sequence ID" value="NZ_AAWL01000026.1"/>
</dbReference>
<sequence>MDFGIDPVKKEALVESGRRCTQNISLGMITLQTRHIIARETDGRNRTGSAWANHGYYGIPSSKPIPCTQVKQKIQTEKKDL</sequence>
<gene>
    <name evidence="1" type="ORF">TcarDRAFT_0336</name>
</gene>
<protein>
    <submittedName>
        <fullName evidence="1">Uncharacterized protein</fullName>
    </submittedName>
</protein>
<dbReference type="AlphaFoldDB" id="A1HTL7"/>
<reference evidence="1 2" key="2">
    <citation type="submission" date="2007-01" db="EMBL/GenBank/DDBJ databases">
        <title>Sequencing of the draft genome and assembly of Thermosinus carboxydivorans Nor1.</title>
        <authorList>
            <consortium name="US DOE Joint Genome Institute (JGI-PGF)"/>
            <person name="Copeland A."/>
            <person name="Lucas S."/>
            <person name="Lapidus A."/>
            <person name="Barry K."/>
            <person name="Glavina del Rio T."/>
            <person name="Dalin E."/>
            <person name="Tice H."/>
            <person name="Bruce D."/>
            <person name="Pitluck S."/>
            <person name="Richardson P."/>
        </authorList>
    </citation>
    <scope>NUCLEOTIDE SEQUENCE [LARGE SCALE GENOMIC DNA]</scope>
    <source>
        <strain evidence="1 2">Nor1</strain>
    </source>
</reference>
<proteinExistence type="predicted"/>
<dbReference type="EMBL" id="AAWL01000026">
    <property type="protein sequence ID" value="EAX46642.1"/>
    <property type="molecule type" value="Genomic_DNA"/>
</dbReference>
<comment type="caution">
    <text evidence="1">The sequence shown here is derived from an EMBL/GenBank/DDBJ whole genome shotgun (WGS) entry which is preliminary data.</text>
</comment>
<accession>A1HTL7</accession>
<dbReference type="Proteomes" id="UP000005139">
    <property type="component" value="Unassembled WGS sequence"/>
</dbReference>
<evidence type="ECO:0000313" key="2">
    <source>
        <dbReference type="Proteomes" id="UP000005139"/>
    </source>
</evidence>
<name>A1HTL7_9FIRM</name>
<reference evidence="1 2" key="1">
    <citation type="submission" date="2007-01" db="EMBL/GenBank/DDBJ databases">
        <title>Annotation of the draft genome assembly of Thermosinus carboxydivorans Nor1.</title>
        <authorList>
            <consortium name="US DOE Joint Genome Institute (JGI-ORNL)"/>
            <person name="Larimer F."/>
            <person name="Land M."/>
            <person name="Hauser L."/>
        </authorList>
    </citation>
    <scope>NUCLEOTIDE SEQUENCE [LARGE SCALE GENOMIC DNA]</scope>
    <source>
        <strain evidence="1 2">Nor1</strain>
    </source>
</reference>